<dbReference type="Gene3D" id="3.60.15.10">
    <property type="entry name" value="Ribonuclease Z/Hydroxyacylglutathione hydrolase-like"/>
    <property type="match status" value="1"/>
</dbReference>
<evidence type="ECO:0000313" key="2">
    <source>
        <dbReference type="EMBL" id="TCK06334.1"/>
    </source>
</evidence>
<keyword evidence="3" id="KW-1185">Reference proteome</keyword>
<dbReference type="Proteomes" id="UP000295777">
    <property type="component" value="Unassembled WGS sequence"/>
</dbReference>
<accession>A0A4R1GDX7</accession>
<dbReference type="SMART" id="SM00849">
    <property type="entry name" value="Lactamase_B"/>
    <property type="match status" value="1"/>
</dbReference>
<dbReference type="InterPro" id="IPR045761">
    <property type="entry name" value="ODP_dom"/>
</dbReference>
<dbReference type="Pfam" id="PF19583">
    <property type="entry name" value="ODP"/>
    <property type="match status" value="1"/>
</dbReference>
<comment type="caution">
    <text evidence="2">The sequence shown here is derived from an EMBL/GenBank/DDBJ whole genome shotgun (WGS) entry which is preliminary data.</text>
</comment>
<dbReference type="RefSeq" id="WP_132524777.1">
    <property type="nucleotide sequence ID" value="NZ_SMFV01000001.1"/>
</dbReference>
<sequence length="260" mass="29700">MEHYNLSPELNPEEDVVLYQGHDHFVVYLGTRGADRNRESVDVISYLIVDNGEALLIDPGGYHLFSYLIQKISKYVSLDAIKYIYFCHQDPDVCGSLPMWKDVCPKAKIAIGELWIRFLPHFGVEDIEKSAYPLSSEGGHMNVGKTPIEVIPAHYLHSPNHFSLYDPVSKFLFTGDIGIALGNFKYLVVKDWLSHIDHIYLPHRILMASNKALRAWLNRVRKLEIEAILPQHGAIITGENVKHFFKFLENLKCGVDLIKE</sequence>
<proteinExistence type="predicted"/>
<dbReference type="InterPro" id="IPR001279">
    <property type="entry name" value="Metallo-B-lactamas"/>
</dbReference>
<dbReference type="AlphaFoldDB" id="A0A4R1GDX7"/>
<dbReference type="InterPro" id="IPR036866">
    <property type="entry name" value="RibonucZ/Hydroxyglut_hydro"/>
</dbReference>
<gene>
    <name evidence="2" type="ORF">CLV27_0135</name>
</gene>
<evidence type="ECO:0000259" key="1">
    <source>
        <dbReference type="SMART" id="SM00849"/>
    </source>
</evidence>
<dbReference type="PANTHER" id="PTHR43041:SF1">
    <property type="entry name" value="METALLO-BETA-LACTAMASE DOMAIN-CONTAINING PROTEIN"/>
    <property type="match status" value="1"/>
</dbReference>
<evidence type="ECO:0000313" key="3">
    <source>
        <dbReference type="Proteomes" id="UP000295777"/>
    </source>
</evidence>
<protein>
    <submittedName>
        <fullName evidence="2">Metallo-beta-lactamase superfamily protein</fullName>
    </submittedName>
</protein>
<reference evidence="2 3" key="1">
    <citation type="submission" date="2019-03" db="EMBL/GenBank/DDBJ databases">
        <title>Genomic Encyclopedia of Archaeal and Bacterial Type Strains, Phase II (KMG-II): from individual species to whole genera.</title>
        <authorList>
            <person name="Goeker M."/>
        </authorList>
    </citation>
    <scope>NUCLEOTIDE SEQUENCE [LARGE SCALE GENOMIC DNA]</scope>
    <source>
        <strain evidence="2 3">DSM 24425</strain>
    </source>
</reference>
<feature type="domain" description="Metallo-beta-lactamase" evidence="1">
    <location>
        <begin position="42"/>
        <end position="232"/>
    </location>
</feature>
<dbReference type="PANTHER" id="PTHR43041">
    <property type="entry name" value="HYDROLASE, METALLO-BETA-LACTAMASE SUPERFAMILY"/>
    <property type="match status" value="1"/>
</dbReference>
<dbReference type="CDD" id="cd07709">
    <property type="entry name" value="flavodiiron_proteins_MBL-fold"/>
    <property type="match status" value="1"/>
</dbReference>
<dbReference type="EMBL" id="SMFV01000001">
    <property type="protein sequence ID" value="TCK06334.1"/>
    <property type="molecule type" value="Genomic_DNA"/>
</dbReference>
<name>A0A4R1GDX7_9BACT</name>
<dbReference type="OrthoDB" id="9768433at2"/>
<dbReference type="SUPFAM" id="SSF56281">
    <property type="entry name" value="Metallo-hydrolase/oxidoreductase"/>
    <property type="match status" value="1"/>
</dbReference>
<organism evidence="2 3">
    <name type="scientific">Phorcysia thermohydrogeniphila</name>
    <dbReference type="NCBI Taxonomy" id="936138"/>
    <lineage>
        <taxon>Bacteria</taxon>
        <taxon>Pseudomonadati</taxon>
        <taxon>Aquificota</taxon>
        <taxon>Aquificia</taxon>
        <taxon>Desulfurobacteriales</taxon>
        <taxon>Desulfurobacteriaceae</taxon>
        <taxon>Phorcysia</taxon>
    </lineage>
</organism>